<feature type="transmembrane region" description="Helical" evidence="7">
    <location>
        <begin position="46"/>
        <end position="68"/>
    </location>
</feature>
<keyword evidence="10" id="KW-1185">Reference proteome</keyword>
<organism evidence="9 10">
    <name type="scientific">Georgenia deserti</name>
    <dbReference type="NCBI Taxonomy" id="2093781"/>
    <lineage>
        <taxon>Bacteria</taxon>
        <taxon>Bacillati</taxon>
        <taxon>Actinomycetota</taxon>
        <taxon>Actinomycetes</taxon>
        <taxon>Micrococcales</taxon>
        <taxon>Bogoriellaceae</taxon>
        <taxon>Georgenia</taxon>
    </lineage>
</organism>
<feature type="transmembrane region" description="Helical" evidence="7">
    <location>
        <begin position="80"/>
        <end position="97"/>
    </location>
</feature>
<name>A0ABW4L6P7_9MICO</name>
<keyword evidence="2 7" id="KW-0132">Cell division</keyword>
<keyword evidence="3 7" id="KW-0812">Transmembrane</keyword>
<comment type="caution">
    <text evidence="9">The sequence shown here is derived from an EMBL/GenBank/DDBJ whole genome shotgun (WGS) entry which is preliminary data.</text>
</comment>
<dbReference type="InterPro" id="IPR009619">
    <property type="entry name" value="CrgA"/>
</dbReference>
<feature type="compositionally biased region" description="Basic and acidic residues" evidence="8">
    <location>
        <begin position="10"/>
        <end position="30"/>
    </location>
</feature>
<feature type="region of interest" description="Disordered" evidence="8">
    <location>
        <begin position="1"/>
        <end position="42"/>
    </location>
</feature>
<sequence length="100" mass="11114">MPEPKKRKKPTSEAKERPAATKAAREGGDKRPRKAPTSAPMHSPRWWAPTMVTLMVIGLICVVLTYLLRGEAPVPGIGNWNLAIGFGVMLIGFFMTLKWR</sequence>
<keyword evidence="1 7" id="KW-1003">Cell membrane</keyword>
<evidence type="ECO:0000256" key="3">
    <source>
        <dbReference type="ARBA" id="ARBA00022692"/>
    </source>
</evidence>
<evidence type="ECO:0000256" key="2">
    <source>
        <dbReference type="ARBA" id="ARBA00022618"/>
    </source>
</evidence>
<evidence type="ECO:0000256" key="6">
    <source>
        <dbReference type="ARBA" id="ARBA00023306"/>
    </source>
</evidence>
<gene>
    <name evidence="7" type="primary">crgA</name>
    <name evidence="9" type="ORF">ACFSE6_11670</name>
</gene>
<evidence type="ECO:0000256" key="1">
    <source>
        <dbReference type="ARBA" id="ARBA00022475"/>
    </source>
</evidence>
<evidence type="ECO:0000313" key="9">
    <source>
        <dbReference type="EMBL" id="MFD1718498.1"/>
    </source>
</evidence>
<comment type="similarity">
    <text evidence="7">Belongs to the CrgA family.</text>
</comment>
<dbReference type="GO" id="GO:0051301">
    <property type="term" value="P:cell division"/>
    <property type="evidence" value="ECO:0007669"/>
    <property type="project" value="UniProtKB-KW"/>
</dbReference>
<evidence type="ECO:0000256" key="7">
    <source>
        <dbReference type="HAMAP-Rule" id="MF_00631"/>
    </source>
</evidence>
<dbReference type="RefSeq" id="WP_388006923.1">
    <property type="nucleotide sequence ID" value="NZ_JBHUEE010000006.1"/>
</dbReference>
<evidence type="ECO:0000313" key="10">
    <source>
        <dbReference type="Proteomes" id="UP001597277"/>
    </source>
</evidence>
<comment type="subcellular location">
    <subcellularLocation>
        <location evidence="7">Cell membrane</location>
        <topology evidence="7">Multi-pass membrane protein</topology>
    </subcellularLocation>
</comment>
<evidence type="ECO:0000256" key="4">
    <source>
        <dbReference type="ARBA" id="ARBA00022989"/>
    </source>
</evidence>
<dbReference type="Proteomes" id="UP001597277">
    <property type="component" value="Unassembled WGS sequence"/>
</dbReference>
<accession>A0ABW4L6P7</accession>
<dbReference type="EMBL" id="JBHUEE010000006">
    <property type="protein sequence ID" value="MFD1718498.1"/>
    <property type="molecule type" value="Genomic_DNA"/>
</dbReference>
<protein>
    <recommendedName>
        <fullName evidence="7">Cell division protein CrgA</fullName>
    </recommendedName>
</protein>
<keyword evidence="6 7" id="KW-0131">Cell cycle</keyword>
<evidence type="ECO:0000256" key="5">
    <source>
        <dbReference type="ARBA" id="ARBA00023136"/>
    </source>
</evidence>
<evidence type="ECO:0000256" key="8">
    <source>
        <dbReference type="SAM" id="MobiDB-lite"/>
    </source>
</evidence>
<comment type="function">
    <text evidence="7">Involved in cell division.</text>
</comment>
<reference evidence="10" key="1">
    <citation type="journal article" date="2019" name="Int. J. Syst. Evol. Microbiol.">
        <title>The Global Catalogue of Microorganisms (GCM) 10K type strain sequencing project: providing services to taxonomists for standard genome sequencing and annotation.</title>
        <authorList>
            <consortium name="The Broad Institute Genomics Platform"/>
            <consortium name="The Broad Institute Genome Sequencing Center for Infectious Disease"/>
            <person name="Wu L."/>
            <person name="Ma J."/>
        </authorList>
    </citation>
    <scope>NUCLEOTIDE SEQUENCE [LARGE SCALE GENOMIC DNA]</scope>
    <source>
        <strain evidence="10">JCM 17130</strain>
    </source>
</reference>
<proteinExistence type="inferred from homology"/>
<dbReference type="HAMAP" id="MF_00631">
    <property type="entry name" value="CrgA"/>
    <property type="match status" value="1"/>
</dbReference>
<dbReference type="Pfam" id="PF06781">
    <property type="entry name" value="CrgA"/>
    <property type="match status" value="1"/>
</dbReference>
<keyword evidence="5 7" id="KW-0472">Membrane</keyword>
<keyword evidence="4 7" id="KW-1133">Transmembrane helix</keyword>